<dbReference type="Proteomes" id="UP000037904">
    <property type="component" value="Unassembled WGS sequence"/>
</dbReference>
<sequence length="292" mass="32042">MSDPPEWNGDTQTRDEAQESQYGVSVTLPASVRRGLPSTRNPAAHLGMHLRVPPAPAVKATNAFRQGIRTARDMATQAEAPAELSPQVEASAETFFQIEAPAITAMQRLSKAAHIDHGPAQDVGPCSDTIGQLGEPQNFPSDWVQAVLDIEDSILLGFSDETIQRVGLGPHKGLHIRFKLEMGLYVEPAMKLQFSPGTVEDPFPSMTCEKEQRPALDIAEVTEPVRTLRVDISCEDVIISKPLLFQQEREYHPQALCDIADAVLGRLELPPQAKFPLWFHPKSDFPTIGGKP</sequence>
<comment type="caution">
    <text evidence="2">The sequence shown here is derived from an EMBL/GenBank/DDBJ whole genome shotgun (WGS) entry which is preliminary data.</text>
</comment>
<evidence type="ECO:0000313" key="3">
    <source>
        <dbReference type="Proteomes" id="UP000037904"/>
    </source>
</evidence>
<protein>
    <submittedName>
        <fullName evidence="2">Uncharacterized protein</fullName>
    </submittedName>
</protein>
<dbReference type="AlphaFoldDB" id="A0A0N0DE89"/>
<organism evidence="2 3">
    <name type="scientific">Fusarium langsethiae</name>
    <dbReference type="NCBI Taxonomy" id="179993"/>
    <lineage>
        <taxon>Eukaryota</taxon>
        <taxon>Fungi</taxon>
        <taxon>Dikarya</taxon>
        <taxon>Ascomycota</taxon>
        <taxon>Pezizomycotina</taxon>
        <taxon>Sordariomycetes</taxon>
        <taxon>Hypocreomycetidae</taxon>
        <taxon>Hypocreales</taxon>
        <taxon>Nectriaceae</taxon>
        <taxon>Fusarium</taxon>
    </lineage>
</organism>
<evidence type="ECO:0000313" key="2">
    <source>
        <dbReference type="EMBL" id="KPA40795.1"/>
    </source>
</evidence>
<accession>A0A0N0DE89</accession>
<dbReference type="OrthoDB" id="5105045at2759"/>
<gene>
    <name evidence="2" type="ORF">FLAG1_06333</name>
</gene>
<name>A0A0N0DE89_FUSLA</name>
<feature type="region of interest" description="Disordered" evidence="1">
    <location>
        <begin position="1"/>
        <end position="24"/>
    </location>
</feature>
<keyword evidence="3" id="KW-1185">Reference proteome</keyword>
<reference evidence="2 3" key="1">
    <citation type="submission" date="2015-04" db="EMBL/GenBank/DDBJ databases">
        <title>The draft genome sequence of Fusarium langsethiae, a T-2/HT-2 mycotoxin producer.</title>
        <authorList>
            <person name="Lysoe E."/>
            <person name="Divon H.H."/>
            <person name="Terzi V."/>
            <person name="Orru L."/>
            <person name="Lamontanara A."/>
            <person name="Kolseth A.-K."/>
            <person name="Frandsen R.J."/>
            <person name="Nielsen K."/>
            <person name="Thrane U."/>
        </authorList>
    </citation>
    <scope>NUCLEOTIDE SEQUENCE [LARGE SCALE GENOMIC DNA]</scope>
    <source>
        <strain evidence="2 3">Fl201059</strain>
    </source>
</reference>
<proteinExistence type="predicted"/>
<evidence type="ECO:0000256" key="1">
    <source>
        <dbReference type="SAM" id="MobiDB-lite"/>
    </source>
</evidence>
<dbReference type="EMBL" id="JXCE01000120">
    <property type="protein sequence ID" value="KPA40795.1"/>
    <property type="molecule type" value="Genomic_DNA"/>
</dbReference>